<dbReference type="SUPFAM" id="SSF48264">
    <property type="entry name" value="Cytochrome P450"/>
    <property type="match status" value="1"/>
</dbReference>
<comment type="subcellular location">
    <subcellularLocation>
        <location evidence="1">Membrane</location>
        <topology evidence="1">Single-pass membrane protein</topology>
    </subcellularLocation>
</comment>
<evidence type="ECO:0000256" key="8">
    <source>
        <dbReference type="ARBA" id="ARBA00023004"/>
    </source>
</evidence>
<keyword evidence="6 13" id="KW-1133">Transmembrane helix</keyword>
<dbReference type="GO" id="GO:0004497">
    <property type="term" value="F:monooxygenase activity"/>
    <property type="evidence" value="ECO:0007669"/>
    <property type="project" value="UniProtKB-KW"/>
</dbReference>
<dbReference type="GO" id="GO:0005506">
    <property type="term" value="F:iron ion binding"/>
    <property type="evidence" value="ECO:0007669"/>
    <property type="project" value="InterPro"/>
</dbReference>
<comment type="cofactor">
    <cofactor evidence="11">
        <name>heme</name>
        <dbReference type="ChEBI" id="CHEBI:30413"/>
    </cofactor>
</comment>
<dbReference type="InterPro" id="IPR001128">
    <property type="entry name" value="Cyt_P450"/>
</dbReference>
<feature type="binding site" description="axial binding residue" evidence="11">
    <location>
        <position position="453"/>
    </location>
    <ligand>
        <name>heme</name>
        <dbReference type="ChEBI" id="CHEBI:30413"/>
    </ligand>
    <ligandPart>
        <name>Fe</name>
        <dbReference type="ChEBI" id="CHEBI:18248"/>
    </ligandPart>
</feature>
<keyword evidence="10 13" id="KW-0472">Membrane</keyword>
<organism evidence="14 15">
    <name type="scientific">Sesamum alatum</name>
    <dbReference type="NCBI Taxonomy" id="300844"/>
    <lineage>
        <taxon>Eukaryota</taxon>
        <taxon>Viridiplantae</taxon>
        <taxon>Streptophyta</taxon>
        <taxon>Embryophyta</taxon>
        <taxon>Tracheophyta</taxon>
        <taxon>Spermatophyta</taxon>
        <taxon>Magnoliopsida</taxon>
        <taxon>eudicotyledons</taxon>
        <taxon>Gunneridae</taxon>
        <taxon>Pentapetalae</taxon>
        <taxon>asterids</taxon>
        <taxon>lamiids</taxon>
        <taxon>Lamiales</taxon>
        <taxon>Pedaliaceae</taxon>
        <taxon>Sesamum</taxon>
    </lineage>
</organism>
<evidence type="ECO:0000256" key="12">
    <source>
        <dbReference type="RuleBase" id="RU000461"/>
    </source>
</evidence>
<gene>
    <name evidence="14" type="ORF">Salat_0613500</name>
</gene>
<dbReference type="InterPro" id="IPR036396">
    <property type="entry name" value="Cyt_P450_sf"/>
</dbReference>
<dbReference type="InterPro" id="IPR002401">
    <property type="entry name" value="Cyt_P450_E_grp-I"/>
</dbReference>
<evidence type="ECO:0000313" key="15">
    <source>
        <dbReference type="Proteomes" id="UP001293254"/>
    </source>
</evidence>
<name>A0AAE2CU18_9LAMI</name>
<feature type="transmembrane region" description="Helical" evidence="13">
    <location>
        <begin position="6"/>
        <end position="28"/>
    </location>
</feature>
<dbReference type="InterPro" id="IPR050665">
    <property type="entry name" value="Cytochrome_P450_Monooxygen"/>
</dbReference>
<evidence type="ECO:0000313" key="14">
    <source>
        <dbReference type="EMBL" id="KAK4434507.1"/>
    </source>
</evidence>
<evidence type="ECO:0000256" key="13">
    <source>
        <dbReference type="SAM" id="Phobius"/>
    </source>
</evidence>
<keyword evidence="3 11" id="KW-0349">Heme</keyword>
<evidence type="ECO:0000256" key="11">
    <source>
        <dbReference type="PIRSR" id="PIRSR602401-1"/>
    </source>
</evidence>
<dbReference type="GO" id="GO:0016020">
    <property type="term" value="C:membrane"/>
    <property type="evidence" value="ECO:0007669"/>
    <property type="project" value="UniProtKB-SubCell"/>
</dbReference>
<evidence type="ECO:0000256" key="2">
    <source>
        <dbReference type="ARBA" id="ARBA00010617"/>
    </source>
</evidence>
<comment type="caution">
    <text evidence="14">The sequence shown here is derived from an EMBL/GenBank/DDBJ whole genome shotgun (WGS) entry which is preliminary data.</text>
</comment>
<proteinExistence type="inferred from homology"/>
<accession>A0AAE2CU18</accession>
<reference evidence="14" key="1">
    <citation type="submission" date="2020-06" db="EMBL/GenBank/DDBJ databases">
        <authorList>
            <person name="Li T."/>
            <person name="Hu X."/>
            <person name="Zhang T."/>
            <person name="Song X."/>
            <person name="Zhang H."/>
            <person name="Dai N."/>
            <person name="Sheng W."/>
            <person name="Hou X."/>
            <person name="Wei L."/>
        </authorList>
    </citation>
    <scope>NUCLEOTIDE SEQUENCE</scope>
    <source>
        <strain evidence="14">3651</strain>
        <tissue evidence="14">Leaf</tissue>
    </source>
</reference>
<protein>
    <submittedName>
        <fullName evidence="14">Cytochrome</fullName>
    </submittedName>
</protein>
<evidence type="ECO:0000256" key="4">
    <source>
        <dbReference type="ARBA" id="ARBA00022692"/>
    </source>
</evidence>
<dbReference type="AlphaFoldDB" id="A0AAE2CU18"/>
<keyword evidence="15" id="KW-1185">Reference proteome</keyword>
<keyword evidence="9 12" id="KW-0503">Monooxygenase</keyword>
<keyword evidence="5 11" id="KW-0479">Metal-binding</keyword>
<dbReference type="PROSITE" id="PS00086">
    <property type="entry name" value="CYTOCHROME_P450"/>
    <property type="match status" value="1"/>
</dbReference>
<evidence type="ECO:0000256" key="9">
    <source>
        <dbReference type="ARBA" id="ARBA00023033"/>
    </source>
</evidence>
<evidence type="ECO:0000256" key="6">
    <source>
        <dbReference type="ARBA" id="ARBA00022989"/>
    </source>
</evidence>
<dbReference type="PRINTS" id="PR00385">
    <property type="entry name" value="P450"/>
</dbReference>
<evidence type="ECO:0000256" key="7">
    <source>
        <dbReference type="ARBA" id="ARBA00023002"/>
    </source>
</evidence>
<dbReference type="PANTHER" id="PTHR24282:SF211">
    <property type="entry name" value="CYTOCHROME P450-RELATED"/>
    <property type="match status" value="1"/>
</dbReference>
<keyword evidence="4 13" id="KW-0812">Transmembrane</keyword>
<reference evidence="14" key="2">
    <citation type="journal article" date="2024" name="Plant">
        <title>Genomic evolution and insights into agronomic trait innovations of Sesamum species.</title>
        <authorList>
            <person name="Miao H."/>
            <person name="Wang L."/>
            <person name="Qu L."/>
            <person name="Liu H."/>
            <person name="Sun Y."/>
            <person name="Le M."/>
            <person name="Wang Q."/>
            <person name="Wei S."/>
            <person name="Zheng Y."/>
            <person name="Lin W."/>
            <person name="Duan Y."/>
            <person name="Cao H."/>
            <person name="Xiong S."/>
            <person name="Wang X."/>
            <person name="Wei L."/>
            <person name="Li C."/>
            <person name="Ma Q."/>
            <person name="Ju M."/>
            <person name="Zhao R."/>
            <person name="Li G."/>
            <person name="Mu C."/>
            <person name="Tian Q."/>
            <person name="Mei H."/>
            <person name="Zhang T."/>
            <person name="Gao T."/>
            <person name="Zhang H."/>
        </authorList>
    </citation>
    <scope>NUCLEOTIDE SEQUENCE</scope>
    <source>
        <strain evidence="14">3651</strain>
    </source>
</reference>
<sequence length="507" mass="58487">MHLTLVFFLSPLLLLAYYFLYKIIWIPLKIQKHFAKQGVTGPGYRLIVGNLGELRQLFMAKEESRPNSLITHDVTHRITPHYSKWSKLYGKNFVYWFGTKPVLAVADPDMIKEVLMNGSNSRYRRTKLDPFSKNLFGEGLIILEGEKWAVHRRITGQAFNMERVKGWIPEIVATTEKSLQNWEEKSAEKSEFELDVHKELQELSADIISRTAFGSSYEEGKRIFDLQEQQVSLTLLALRSLYIPGFRFLPTKKNRLRWKLDRETRQSIRSLIEKSSRSIENRHALLALLMSPYKNEDGVEERLDIDEIIDECKTFYFAGKETTANLLSWTLLLLAQHQDWQTKARDEVLATCGSKTRPSTEHLSNFKLMSMILNETLRLYPPAVDLNRQTLQNVKLGNLEVPADTQLYLAMTAVHHDTGIWGDDADEFNPLRFVEARRHLASAFPFGIGPRICVGQHFSTVEAKIILAMILQRYSFVISPSYVHAPLRSLTLEPQYGLQLLFSRLSH</sequence>
<dbReference type="Pfam" id="PF00067">
    <property type="entry name" value="p450"/>
    <property type="match status" value="1"/>
</dbReference>
<keyword evidence="7 12" id="KW-0560">Oxidoreductase</keyword>
<dbReference type="PRINTS" id="PR00463">
    <property type="entry name" value="EP450I"/>
</dbReference>
<evidence type="ECO:0000256" key="1">
    <source>
        <dbReference type="ARBA" id="ARBA00004167"/>
    </source>
</evidence>
<dbReference type="Gene3D" id="1.10.630.10">
    <property type="entry name" value="Cytochrome P450"/>
    <property type="match status" value="1"/>
</dbReference>
<dbReference type="EMBL" id="JACGWO010000002">
    <property type="protein sequence ID" value="KAK4434507.1"/>
    <property type="molecule type" value="Genomic_DNA"/>
</dbReference>
<evidence type="ECO:0000256" key="5">
    <source>
        <dbReference type="ARBA" id="ARBA00022723"/>
    </source>
</evidence>
<dbReference type="GO" id="GO:0016705">
    <property type="term" value="F:oxidoreductase activity, acting on paired donors, with incorporation or reduction of molecular oxygen"/>
    <property type="evidence" value="ECO:0007669"/>
    <property type="project" value="InterPro"/>
</dbReference>
<dbReference type="Proteomes" id="UP001293254">
    <property type="component" value="Unassembled WGS sequence"/>
</dbReference>
<evidence type="ECO:0000256" key="3">
    <source>
        <dbReference type="ARBA" id="ARBA00022617"/>
    </source>
</evidence>
<keyword evidence="8 11" id="KW-0408">Iron</keyword>
<dbReference type="GO" id="GO:0020037">
    <property type="term" value="F:heme binding"/>
    <property type="evidence" value="ECO:0007669"/>
    <property type="project" value="InterPro"/>
</dbReference>
<dbReference type="InterPro" id="IPR017972">
    <property type="entry name" value="Cyt_P450_CS"/>
</dbReference>
<evidence type="ECO:0000256" key="10">
    <source>
        <dbReference type="ARBA" id="ARBA00023136"/>
    </source>
</evidence>
<comment type="similarity">
    <text evidence="2 12">Belongs to the cytochrome P450 family.</text>
</comment>
<dbReference type="PANTHER" id="PTHR24282">
    <property type="entry name" value="CYTOCHROME P450 FAMILY MEMBER"/>
    <property type="match status" value="1"/>
</dbReference>